<dbReference type="Proteomes" id="UP000233256">
    <property type="component" value="Unassembled WGS sequence"/>
</dbReference>
<name>A0A2N1PPH3_9BACT</name>
<accession>A0A2N1PPH3</accession>
<dbReference type="EMBL" id="PGXC01000007">
    <property type="protein sequence ID" value="PKK90231.1"/>
    <property type="molecule type" value="Genomic_DNA"/>
</dbReference>
<protein>
    <submittedName>
        <fullName evidence="1">Uncharacterized protein</fullName>
    </submittedName>
</protein>
<evidence type="ECO:0000313" key="2">
    <source>
        <dbReference type="Proteomes" id="UP000233256"/>
    </source>
</evidence>
<evidence type="ECO:0000313" key="1">
    <source>
        <dbReference type="EMBL" id="PKK90231.1"/>
    </source>
</evidence>
<organism evidence="1 2">
    <name type="scientific">Candidatus Wallbacteria bacterium HGW-Wallbacteria-1</name>
    <dbReference type="NCBI Taxonomy" id="2013854"/>
    <lineage>
        <taxon>Bacteria</taxon>
        <taxon>Candidatus Walliibacteriota</taxon>
    </lineage>
</organism>
<comment type="caution">
    <text evidence="1">The sequence shown here is derived from an EMBL/GenBank/DDBJ whole genome shotgun (WGS) entry which is preliminary data.</text>
</comment>
<sequence>MTGTDRFKALAMSLCRDMGFRILGDEIPLSLGLCDPSGENYTAAGSDALTASSSLNGHDLNGDESSDLSWEGDFFADSIPMETPWEHILVRPGFSTIVMVALVKADGFDRDEIEMRVQWLKALAAGVEGMTWAPDLILTESRVHVTTIGMIVFEERPTAEMVGLIRVQSELALFRGRRNLFWTIDLSRSKVHSHGFLPMVMRPRPGAIEKLLRTLE</sequence>
<gene>
    <name evidence="1" type="ORF">CVV64_10925</name>
</gene>
<proteinExistence type="predicted"/>
<reference evidence="1 2" key="1">
    <citation type="journal article" date="2017" name="ISME J.">
        <title>Potential for microbial H2 and metal transformations associated with novel bacteria and archaea in deep terrestrial subsurface sediments.</title>
        <authorList>
            <person name="Hernsdorf A.W."/>
            <person name="Amano Y."/>
            <person name="Miyakawa K."/>
            <person name="Ise K."/>
            <person name="Suzuki Y."/>
            <person name="Anantharaman K."/>
            <person name="Probst A."/>
            <person name="Burstein D."/>
            <person name="Thomas B.C."/>
            <person name="Banfield J.F."/>
        </authorList>
    </citation>
    <scope>NUCLEOTIDE SEQUENCE [LARGE SCALE GENOMIC DNA]</scope>
    <source>
        <strain evidence="1">HGW-Wallbacteria-1</strain>
    </source>
</reference>
<dbReference type="AlphaFoldDB" id="A0A2N1PPH3"/>